<dbReference type="Pfam" id="PF03992">
    <property type="entry name" value="ABM"/>
    <property type="match status" value="1"/>
</dbReference>
<evidence type="ECO:0000313" key="2">
    <source>
        <dbReference type="EMBL" id="RKH64860.1"/>
    </source>
</evidence>
<dbReference type="OrthoDB" id="3826508at2"/>
<sequence>MTLLVQCEFQVQRPDHEPEFIRLARALASASAEEPGTLRYQWFVTQRPGRYSILEEYVDADAAETHNGNVGALLVQLFSVAELVSVSFYGELNKYLRDWSSGRAGVSIHAPL</sequence>
<proteinExistence type="predicted"/>
<dbReference type="AlphaFoldDB" id="A0A3A8QD15"/>
<dbReference type="InterPro" id="IPR011008">
    <property type="entry name" value="Dimeric_a/b-barrel"/>
</dbReference>
<evidence type="ECO:0000313" key="3">
    <source>
        <dbReference type="Proteomes" id="UP000282656"/>
    </source>
</evidence>
<dbReference type="SUPFAM" id="SSF54909">
    <property type="entry name" value="Dimeric alpha+beta barrel"/>
    <property type="match status" value="1"/>
</dbReference>
<gene>
    <name evidence="2" type="ORF">D7X96_24835</name>
</gene>
<dbReference type="RefSeq" id="WP_121770878.1">
    <property type="nucleotide sequence ID" value="NZ_RAWM01000078.1"/>
</dbReference>
<reference evidence="3" key="1">
    <citation type="submission" date="2018-09" db="EMBL/GenBank/DDBJ databases">
        <authorList>
            <person name="Livingstone P.G."/>
            <person name="Whitworth D.E."/>
        </authorList>
    </citation>
    <scope>NUCLEOTIDE SEQUENCE [LARGE SCALE GENOMIC DNA]</scope>
    <source>
        <strain evidence="3">AB047A</strain>
    </source>
</reference>
<dbReference type="Proteomes" id="UP000282656">
    <property type="component" value="Unassembled WGS sequence"/>
</dbReference>
<protein>
    <recommendedName>
        <fullName evidence="1">ABM domain-containing protein</fullName>
    </recommendedName>
</protein>
<dbReference type="EMBL" id="RAWM01000078">
    <property type="protein sequence ID" value="RKH64860.1"/>
    <property type="molecule type" value="Genomic_DNA"/>
</dbReference>
<comment type="caution">
    <text evidence="2">The sequence shown here is derived from an EMBL/GenBank/DDBJ whole genome shotgun (WGS) entry which is preliminary data.</text>
</comment>
<accession>A0A3A8QD15</accession>
<feature type="domain" description="ABM" evidence="1">
    <location>
        <begin position="5"/>
        <end position="68"/>
    </location>
</feature>
<dbReference type="InterPro" id="IPR007138">
    <property type="entry name" value="ABM_dom"/>
</dbReference>
<name>A0A3A8QD15_9BACT</name>
<dbReference type="Gene3D" id="3.30.70.100">
    <property type="match status" value="1"/>
</dbReference>
<keyword evidence="3" id="KW-1185">Reference proteome</keyword>
<organism evidence="2 3">
    <name type="scientific">Corallococcus interemptor</name>
    <dbReference type="NCBI Taxonomy" id="2316720"/>
    <lineage>
        <taxon>Bacteria</taxon>
        <taxon>Pseudomonadati</taxon>
        <taxon>Myxococcota</taxon>
        <taxon>Myxococcia</taxon>
        <taxon>Myxococcales</taxon>
        <taxon>Cystobacterineae</taxon>
        <taxon>Myxococcaceae</taxon>
        <taxon>Corallococcus</taxon>
    </lineage>
</organism>
<evidence type="ECO:0000259" key="1">
    <source>
        <dbReference type="Pfam" id="PF03992"/>
    </source>
</evidence>